<dbReference type="Proteomes" id="UP000258102">
    <property type="component" value="Chromosome 1"/>
</dbReference>
<organism evidence="1 2">
    <name type="scientific">Pseudoalteromonas piscicida</name>
    <dbReference type="NCBI Taxonomy" id="43662"/>
    <lineage>
        <taxon>Bacteria</taxon>
        <taxon>Pseudomonadati</taxon>
        <taxon>Pseudomonadota</taxon>
        <taxon>Gammaproteobacteria</taxon>
        <taxon>Alteromonadales</taxon>
        <taxon>Pseudoalteromonadaceae</taxon>
        <taxon>Pseudoalteromonas</taxon>
    </lineage>
</organism>
<proteinExistence type="predicted"/>
<evidence type="ECO:0000313" key="2">
    <source>
        <dbReference type="Proteomes" id="UP000258102"/>
    </source>
</evidence>
<dbReference type="KEGG" id="ppis:B1L02_13015"/>
<sequence>MCEGSGIFSGIIEKIEQTYGSLINFKLTIHDSRRNDEELSSILGLTHYVMSIEEEKRLIVNDNDVQLIDIDLKKNGLSTFFIDNIQIVDEVKRFYDEHGLGNGFILLTPEECI</sequence>
<accession>A0AAD0RMY9</accession>
<gene>
    <name evidence="1" type="ORF">D0511_04715</name>
</gene>
<reference evidence="1 2" key="1">
    <citation type="submission" date="2018-08" db="EMBL/GenBank/DDBJ databases">
        <title>Whole Genome Sequences of Two Pseudoalteromonas piscicida Strains, DE1-A and DE2-A, which Exhibit Strong Antibacterial Activity against Vibrio vulnificus.</title>
        <authorList>
            <person name="Richards G.P."/>
            <person name="Needleman D.S."/>
            <person name="Watson M.A."/>
            <person name="Polson S.W."/>
        </authorList>
    </citation>
    <scope>NUCLEOTIDE SEQUENCE [LARGE SCALE GENOMIC DNA]</scope>
    <source>
        <strain evidence="1 2">DE2-A</strain>
    </source>
</reference>
<protein>
    <submittedName>
        <fullName evidence="1">Uncharacterized protein</fullName>
    </submittedName>
</protein>
<name>A0AAD0RMY9_PSEO7</name>
<dbReference type="EMBL" id="CP031761">
    <property type="protein sequence ID" value="AXR01448.1"/>
    <property type="molecule type" value="Genomic_DNA"/>
</dbReference>
<dbReference type="AlphaFoldDB" id="A0AAD0RMY9"/>
<evidence type="ECO:0000313" key="1">
    <source>
        <dbReference type="EMBL" id="AXR01448.1"/>
    </source>
</evidence>